<dbReference type="PROSITE" id="PS51257">
    <property type="entry name" value="PROKAR_LIPOPROTEIN"/>
    <property type="match status" value="1"/>
</dbReference>
<feature type="domain" description="SCP" evidence="4">
    <location>
        <begin position="92"/>
        <end position="211"/>
    </location>
</feature>
<dbReference type="InterPro" id="IPR011250">
    <property type="entry name" value="OMP/PagP_B-barrel"/>
</dbReference>
<evidence type="ECO:0000313" key="5">
    <source>
        <dbReference type="EMBL" id="SQH25847.1"/>
    </source>
</evidence>
<dbReference type="SUPFAM" id="SSF56925">
    <property type="entry name" value="OMPA-like"/>
    <property type="match status" value="1"/>
</dbReference>
<dbReference type="Proteomes" id="UP000248598">
    <property type="component" value="Chromosome 1"/>
</dbReference>
<dbReference type="InterPro" id="IPR054843">
    <property type="entry name" value="Slam_hemophilin_C"/>
</dbReference>
<feature type="region of interest" description="Disordered" evidence="2">
    <location>
        <begin position="30"/>
        <end position="60"/>
    </location>
</feature>
<dbReference type="CDD" id="cd05379">
    <property type="entry name" value="CAP_bacterial"/>
    <property type="match status" value="1"/>
</dbReference>
<dbReference type="InterPro" id="IPR035940">
    <property type="entry name" value="CAP_sf"/>
</dbReference>
<name>A0AAX2J747_KINKI</name>
<feature type="signal peptide" evidence="3">
    <location>
        <begin position="1"/>
        <end position="18"/>
    </location>
</feature>
<dbReference type="GeneID" id="93263320"/>
<dbReference type="AlphaFoldDB" id="A0AAX2J747"/>
<sequence length="399" mass="43042">MKVTHPILCLLTATVLVACGGGGGSNNNLNINSQNSQPNNIPANQNGANNPARPTASKFNNNGITKAVAQDKTLYSFTHSWKVVPPTGALAAEVQKAVANTNKLRAEVGASNLKYDERLSAYAQRRAEEIVRLFNHKRLNGQEIYVGFANGNRGENIAAGYGTADATVLTQWRNSKGHYENMIAKGFTKIGIGVVYVPGSTYRYYWVQIFGSDATTSSYYFDSSIAETNNPTPLKSLRVDGVDIPLNVQSGQWRNIHVNNHSGMVSGYAHTRFGVIKNNSTNLYQTFYQGTPTATMPTTGSAKYVGQGVIVNGQHVNNQVTAQFNVNFVNKNLTGSLSNNGKNPINLQANITGNTFHSKIGADVETHGGFFGDNAAELAGDFREQKANGRIGAFGARKQ</sequence>
<feature type="compositionally biased region" description="Low complexity" evidence="2">
    <location>
        <begin position="30"/>
        <end position="52"/>
    </location>
</feature>
<feature type="chain" id="PRO_5043690712" evidence="3">
    <location>
        <begin position="19"/>
        <end position="399"/>
    </location>
</feature>
<evidence type="ECO:0000313" key="6">
    <source>
        <dbReference type="Proteomes" id="UP000248598"/>
    </source>
</evidence>
<protein>
    <submittedName>
        <fullName evidence="5">Uncharacterized protein, YkwD family</fullName>
    </submittedName>
</protein>
<evidence type="ECO:0000256" key="3">
    <source>
        <dbReference type="SAM" id="SignalP"/>
    </source>
</evidence>
<dbReference type="Pfam" id="PF01298">
    <property type="entry name" value="TbpB_B_D"/>
    <property type="match status" value="1"/>
</dbReference>
<comment type="subcellular location">
    <subcellularLocation>
        <location evidence="1">Cell outer membrane</location>
    </subcellularLocation>
</comment>
<dbReference type="InterPro" id="IPR001677">
    <property type="entry name" value="TbpB_B_D"/>
</dbReference>
<dbReference type="Gene3D" id="2.40.160.90">
    <property type="match status" value="1"/>
</dbReference>
<dbReference type="InterPro" id="IPR014044">
    <property type="entry name" value="CAP_dom"/>
</dbReference>
<dbReference type="SMART" id="SM00198">
    <property type="entry name" value="SCP"/>
    <property type="match status" value="1"/>
</dbReference>
<dbReference type="RefSeq" id="WP_003787534.1">
    <property type="nucleotide sequence ID" value="NZ_CP091518.1"/>
</dbReference>
<evidence type="ECO:0000259" key="4">
    <source>
        <dbReference type="SMART" id="SM00198"/>
    </source>
</evidence>
<dbReference type="EMBL" id="LS483426">
    <property type="protein sequence ID" value="SQH25847.1"/>
    <property type="molecule type" value="Genomic_DNA"/>
</dbReference>
<dbReference type="Gene3D" id="3.40.33.10">
    <property type="entry name" value="CAP"/>
    <property type="match status" value="1"/>
</dbReference>
<dbReference type="PANTHER" id="PTHR31157">
    <property type="entry name" value="SCP DOMAIN-CONTAINING PROTEIN"/>
    <property type="match status" value="1"/>
</dbReference>
<keyword evidence="3" id="KW-0732">Signal</keyword>
<reference evidence="5 6" key="1">
    <citation type="submission" date="2018-06" db="EMBL/GenBank/DDBJ databases">
        <authorList>
            <consortium name="Pathogen Informatics"/>
            <person name="Doyle S."/>
        </authorList>
    </citation>
    <scope>NUCLEOTIDE SEQUENCE [LARGE SCALE GENOMIC DNA]</scope>
    <source>
        <strain evidence="5 6">NCTC10529</strain>
    </source>
</reference>
<gene>
    <name evidence="5" type="ORF">NCTC10529_02061</name>
</gene>
<proteinExistence type="predicted"/>
<dbReference type="GO" id="GO:0009279">
    <property type="term" value="C:cell outer membrane"/>
    <property type="evidence" value="ECO:0007669"/>
    <property type="project" value="UniProtKB-SubCell"/>
</dbReference>
<evidence type="ECO:0000256" key="1">
    <source>
        <dbReference type="ARBA" id="ARBA00004442"/>
    </source>
</evidence>
<organism evidence="5 6">
    <name type="scientific">Kingella kingae</name>
    <dbReference type="NCBI Taxonomy" id="504"/>
    <lineage>
        <taxon>Bacteria</taxon>
        <taxon>Pseudomonadati</taxon>
        <taxon>Pseudomonadota</taxon>
        <taxon>Betaproteobacteria</taxon>
        <taxon>Neisseriales</taxon>
        <taxon>Neisseriaceae</taxon>
        <taxon>Kingella</taxon>
    </lineage>
</organism>
<dbReference type="SUPFAM" id="SSF55797">
    <property type="entry name" value="PR-1-like"/>
    <property type="match status" value="1"/>
</dbReference>
<dbReference type="Pfam" id="PF00188">
    <property type="entry name" value="CAP"/>
    <property type="match status" value="1"/>
</dbReference>
<dbReference type="NCBIfam" id="NF041636">
    <property type="entry name" value="slam_lipo"/>
    <property type="match status" value="1"/>
</dbReference>
<evidence type="ECO:0000256" key="2">
    <source>
        <dbReference type="SAM" id="MobiDB-lite"/>
    </source>
</evidence>
<dbReference type="PANTHER" id="PTHR31157:SF1">
    <property type="entry name" value="SCP DOMAIN-CONTAINING PROTEIN"/>
    <property type="match status" value="1"/>
</dbReference>
<accession>A0AAX2J747</accession>